<sequence>MNVLSASDSFLPFLLIKDLRSGRQKEWISLKMNERPSMVPGGVRVTVPSYFFNTMSMGQKNPCQTKVTVERGGRLQKFYCAMDKYRVTIRPDNPDVKLTSALISRVSKCPYLRNENLTHSKKLK</sequence>
<dbReference type="Proteomes" id="UP000499080">
    <property type="component" value="Unassembled WGS sequence"/>
</dbReference>
<name>A0A4Y2B453_ARAVE</name>
<keyword evidence="2" id="KW-1185">Reference proteome</keyword>
<accession>A0A4Y2B453</accession>
<reference evidence="1 2" key="1">
    <citation type="journal article" date="2019" name="Sci. Rep.">
        <title>Orb-weaving spider Araneus ventricosus genome elucidates the spidroin gene catalogue.</title>
        <authorList>
            <person name="Kono N."/>
            <person name="Nakamura H."/>
            <person name="Ohtoshi R."/>
            <person name="Moran D.A.P."/>
            <person name="Shinohara A."/>
            <person name="Yoshida Y."/>
            <person name="Fujiwara M."/>
            <person name="Mori M."/>
            <person name="Tomita M."/>
            <person name="Arakawa K."/>
        </authorList>
    </citation>
    <scope>NUCLEOTIDE SEQUENCE [LARGE SCALE GENOMIC DNA]</scope>
</reference>
<dbReference type="AlphaFoldDB" id="A0A4Y2B453"/>
<protein>
    <submittedName>
        <fullName evidence="1">Uncharacterized protein</fullName>
    </submittedName>
</protein>
<comment type="caution">
    <text evidence="1">The sequence shown here is derived from an EMBL/GenBank/DDBJ whole genome shotgun (WGS) entry which is preliminary data.</text>
</comment>
<organism evidence="1 2">
    <name type="scientific">Araneus ventricosus</name>
    <name type="common">Orbweaver spider</name>
    <name type="synonym">Epeira ventricosa</name>
    <dbReference type="NCBI Taxonomy" id="182803"/>
    <lineage>
        <taxon>Eukaryota</taxon>
        <taxon>Metazoa</taxon>
        <taxon>Ecdysozoa</taxon>
        <taxon>Arthropoda</taxon>
        <taxon>Chelicerata</taxon>
        <taxon>Arachnida</taxon>
        <taxon>Araneae</taxon>
        <taxon>Araneomorphae</taxon>
        <taxon>Entelegynae</taxon>
        <taxon>Araneoidea</taxon>
        <taxon>Araneidae</taxon>
        <taxon>Araneus</taxon>
    </lineage>
</organism>
<proteinExistence type="predicted"/>
<dbReference type="EMBL" id="BGPR01000046">
    <property type="protein sequence ID" value="GBL86095.1"/>
    <property type="molecule type" value="Genomic_DNA"/>
</dbReference>
<gene>
    <name evidence="1" type="ORF">AVEN_89135_1</name>
</gene>
<evidence type="ECO:0000313" key="2">
    <source>
        <dbReference type="Proteomes" id="UP000499080"/>
    </source>
</evidence>
<evidence type="ECO:0000313" key="1">
    <source>
        <dbReference type="EMBL" id="GBL86095.1"/>
    </source>
</evidence>